<evidence type="ECO:0000313" key="2">
    <source>
        <dbReference type="Proteomes" id="UP000823847"/>
    </source>
</evidence>
<sequence length="311" mass="34616">MDKKWIVIASCVAFGSCSHFSSNTERSKGVVADATMNTVTIVNAENDTLSFGTLNADKTGLDGLLIGDSLEIAYSGHYEPGMEALSLTTIAKVRKDLHSRLFEQGIRTEAVDGSSQVQYLLFSPDSSEVELYKADGTLELTLKRRTLPAGGYAWNVEDDATKNVRQEDGLWTVSQRGKLLLKQPQSDGNEDLGPWKESRYEGLLPAADGPGIRYQLVIRHRAYSGDGRFLLRLTYLEAEDGQDKTCTCMGQRYTQRGIPSDNDATVWQLISDLGDETYNFLYNQEGQTLTLLDKDFRRNASDLNYTLKPIK</sequence>
<reference evidence="1" key="1">
    <citation type="journal article" date="2021" name="PeerJ">
        <title>Extensive microbial diversity within the chicken gut microbiome revealed by metagenomics and culture.</title>
        <authorList>
            <person name="Gilroy R."/>
            <person name="Ravi A."/>
            <person name="Getino M."/>
            <person name="Pursley I."/>
            <person name="Horton D.L."/>
            <person name="Alikhan N.F."/>
            <person name="Baker D."/>
            <person name="Gharbi K."/>
            <person name="Hall N."/>
            <person name="Watson M."/>
            <person name="Adriaenssens E.M."/>
            <person name="Foster-Nyarko E."/>
            <person name="Jarju S."/>
            <person name="Secka A."/>
            <person name="Antonio M."/>
            <person name="Oren A."/>
            <person name="Chaudhuri R.R."/>
            <person name="La Ragione R."/>
            <person name="Hildebrand F."/>
            <person name="Pallen M.J."/>
        </authorList>
    </citation>
    <scope>NUCLEOTIDE SEQUENCE</scope>
    <source>
        <strain evidence="1">ChiHecec2B26-12326</strain>
    </source>
</reference>
<proteinExistence type="predicted"/>
<dbReference type="PROSITE" id="PS51257">
    <property type="entry name" value="PROKAR_LIPOPROTEIN"/>
    <property type="match status" value="1"/>
</dbReference>
<name>A0A9D2BR80_9BACT</name>
<protein>
    <submittedName>
        <fullName evidence="1">Copper resistance protein NlpE</fullName>
    </submittedName>
</protein>
<comment type="caution">
    <text evidence="1">The sequence shown here is derived from an EMBL/GenBank/DDBJ whole genome shotgun (WGS) entry which is preliminary data.</text>
</comment>
<organism evidence="1 2">
    <name type="scientific">Candidatus Parabacteroides intestinigallinarum</name>
    <dbReference type="NCBI Taxonomy" id="2838722"/>
    <lineage>
        <taxon>Bacteria</taxon>
        <taxon>Pseudomonadati</taxon>
        <taxon>Bacteroidota</taxon>
        <taxon>Bacteroidia</taxon>
        <taxon>Bacteroidales</taxon>
        <taxon>Tannerellaceae</taxon>
        <taxon>Parabacteroides</taxon>
    </lineage>
</organism>
<reference evidence="1" key="2">
    <citation type="submission" date="2021-04" db="EMBL/GenBank/DDBJ databases">
        <authorList>
            <person name="Gilroy R."/>
        </authorList>
    </citation>
    <scope>NUCLEOTIDE SEQUENCE</scope>
    <source>
        <strain evidence="1">ChiHecec2B26-12326</strain>
    </source>
</reference>
<accession>A0A9D2BR80</accession>
<dbReference type="EMBL" id="DXEN01000095">
    <property type="protein sequence ID" value="HIX87475.1"/>
    <property type="molecule type" value="Genomic_DNA"/>
</dbReference>
<dbReference type="AlphaFoldDB" id="A0A9D2BR80"/>
<dbReference type="Proteomes" id="UP000823847">
    <property type="component" value="Unassembled WGS sequence"/>
</dbReference>
<dbReference type="Gene3D" id="2.40.128.640">
    <property type="match status" value="1"/>
</dbReference>
<dbReference type="Pfam" id="PF04170">
    <property type="entry name" value="NlpE"/>
    <property type="match status" value="1"/>
</dbReference>
<evidence type="ECO:0000313" key="1">
    <source>
        <dbReference type="EMBL" id="HIX87475.1"/>
    </source>
</evidence>
<dbReference type="InterPro" id="IPR007298">
    <property type="entry name" value="Cu-R_lipoprotein_NlpE"/>
</dbReference>
<gene>
    <name evidence="1" type="ORF">H9848_12865</name>
</gene>